<gene>
    <name evidence="2" type="ORF">ACFOZ4_23000</name>
</gene>
<dbReference type="Gene3D" id="3.40.960.10">
    <property type="entry name" value="VSR Endonuclease"/>
    <property type="match status" value="1"/>
</dbReference>
<evidence type="ECO:0000259" key="1">
    <source>
        <dbReference type="Pfam" id="PF10881"/>
    </source>
</evidence>
<dbReference type="InterPro" id="IPR024402">
    <property type="entry name" value="DUF2726"/>
</dbReference>
<organism evidence="2 3">
    <name type="scientific">Hamadaea flava</name>
    <dbReference type="NCBI Taxonomy" id="1742688"/>
    <lineage>
        <taxon>Bacteria</taxon>
        <taxon>Bacillati</taxon>
        <taxon>Actinomycetota</taxon>
        <taxon>Actinomycetes</taxon>
        <taxon>Micromonosporales</taxon>
        <taxon>Micromonosporaceae</taxon>
        <taxon>Hamadaea</taxon>
    </lineage>
</organism>
<dbReference type="EMBL" id="JBHSAY010000011">
    <property type="protein sequence ID" value="MFC4133487.1"/>
    <property type="molecule type" value="Genomic_DNA"/>
</dbReference>
<dbReference type="Pfam" id="PF10881">
    <property type="entry name" value="DUF2726"/>
    <property type="match status" value="1"/>
</dbReference>
<comment type="caution">
    <text evidence="2">The sequence shown here is derived from an EMBL/GenBank/DDBJ whole genome shotgun (WGS) entry which is preliminary data.</text>
</comment>
<proteinExistence type="predicted"/>
<protein>
    <submittedName>
        <fullName evidence="2">DUF2726 domain-containing protein</fullName>
    </submittedName>
</protein>
<feature type="domain" description="DUF2726" evidence="1">
    <location>
        <begin position="10"/>
        <end position="103"/>
    </location>
</feature>
<evidence type="ECO:0000313" key="2">
    <source>
        <dbReference type="EMBL" id="MFC4133487.1"/>
    </source>
</evidence>
<sequence length="307" mass="34139">MNRYEKVTDHQLSVAAAKYGDRLLAKVRLADVVDVDAWTAGVRRYGLASHLDFVMVTAETSMPKFAVELDGRQHWTDPATRRRDRLKDQLCEWAGLPLLRITSEFIRRQGRWTVLNYAIEAFYLSEGFFEAQEAGHIPMDEPLFATSFLVPTADGSLGLNALDHEARLLLLREYQDLRLPTYAPDVFWTTDPSAGAVQAHAWMAVAPNRYLVARTRVRDCRFQGITPSELAGQLVVLELADHAKKWLAGEAVACDRRTLLCYMGEAQKYISDGGFLGCVTGGALRAGGPPPMTIDIDAQTLGGRSPR</sequence>
<name>A0ABV8LR03_9ACTN</name>
<dbReference type="Proteomes" id="UP001595816">
    <property type="component" value="Unassembled WGS sequence"/>
</dbReference>
<keyword evidence="3" id="KW-1185">Reference proteome</keyword>
<reference evidence="3" key="1">
    <citation type="journal article" date="2019" name="Int. J. Syst. Evol. Microbiol.">
        <title>The Global Catalogue of Microorganisms (GCM) 10K type strain sequencing project: providing services to taxonomists for standard genome sequencing and annotation.</title>
        <authorList>
            <consortium name="The Broad Institute Genomics Platform"/>
            <consortium name="The Broad Institute Genome Sequencing Center for Infectious Disease"/>
            <person name="Wu L."/>
            <person name="Ma J."/>
        </authorList>
    </citation>
    <scope>NUCLEOTIDE SEQUENCE [LARGE SCALE GENOMIC DNA]</scope>
    <source>
        <strain evidence="3">CGMCC 4.7289</strain>
    </source>
</reference>
<evidence type="ECO:0000313" key="3">
    <source>
        <dbReference type="Proteomes" id="UP001595816"/>
    </source>
</evidence>
<accession>A0ABV8LR03</accession>